<evidence type="ECO:0000256" key="3">
    <source>
        <dbReference type="ARBA" id="ARBA00006490"/>
    </source>
</evidence>
<feature type="domain" description="Aminotransferase class V" evidence="11">
    <location>
        <begin position="6"/>
        <end position="383"/>
    </location>
</feature>
<gene>
    <name evidence="12" type="primary">nifS</name>
    <name evidence="12" type="ORF">JCM17846_05970</name>
</gene>
<comment type="cofactor">
    <cofactor evidence="1">
        <name>pyridoxal 5'-phosphate</name>
        <dbReference type="ChEBI" id="CHEBI:597326"/>
    </cofactor>
</comment>
<organism evidence="12 13">
    <name type="scientific">Iodidimonas nitroreducens</name>
    <dbReference type="NCBI Taxonomy" id="1236968"/>
    <lineage>
        <taxon>Bacteria</taxon>
        <taxon>Pseudomonadati</taxon>
        <taxon>Pseudomonadota</taxon>
        <taxon>Alphaproteobacteria</taxon>
        <taxon>Iodidimonadales</taxon>
        <taxon>Iodidimonadaceae</taxon>
        <taxon>Iodidimonas</taxon>
    </lineage>
</organism>
<dbReference type="InterPro" id="IPR015422">
    <property type="entry name" value="PyrdxlP-dep_Trfase_small"/>
</dbReference>
<comment type="catalytic activity">
    <reaction evidence="10">
        <text>(sulfur carrier)-H + L-cysteine = (sulfur carrier)-SH + L-alanine</text>
        <dbReference type="Rhea" id="RHEA:43892"/>
        <dbReference type="Rhea" id="RHEA-COMP:14737"/>
        <dbReference type="Rhea" id="RHEA-COMP:14739"/>
        <dbReference type="ChEBI" id="CHEBI:29917"/>
        <dbReference type="ChEBI" id="CHEBI:35235"/>
        <dbReference type="ChEBI" id="CHEBI:57972"/>
        <dbReference type="ChEBI" id="CHEBI:64428"/>
        <dbReference type="EC" id="2.8.1.7"/>
    </reaction>
</comment>
<dbReference type="InterPro" id="IPR015424">
    <property type="entry name" value="PyrdxlP-dep_Trfase"/>
</dbReference>
<dbReference type="EMBL" id="BKCN01000002">
    <property type="protein sequence ID" value="GER02915.1"/>
    <property type="molecule type" value="Genomic_DNA"/>
</dbReference>
<dbReference type="SUPFAM" id="SSF53383">
    <property type="entry name" value="PLP-dependent transferases"/>
    <property type="match status" value="1"/>
</dbReference>
<evidence type="ECO:0000313" key="13">
    <source>
        <dbReference type="Proteomes" id="UP000324996"/>
    </source>
</evidence>
<comment type="function">
    <text evidence="2">Catalyzes the removal of elemental sulfur atoms from cysteine to produce alanine. Seems to participate in the biosynthesis of the nitrogenase metalloclusters by providing the inorganic sulfur required for the Fe-S core formation.</text>
</comment>
<keyword evidence="13" id="KW-1185">Reference proteome</keyword>
<evidence type="ECO:0000256" key="5">
    <source>
        <dbReference type="ARBA" id="ARBA00022679"/>
    </source>
</evidence>
<evidence type="ECO:0000256" key="8">
    <source>
        <dbReference type="ARBA" id="ARBA00023004"/>
    </source>
</evidence>
<dbReference type="GO" id="GO:0031071">
    <property type="term" value="F:cysteine desulfurase activity"/>
    <property type="evidence" value="ECO:0007669"/>
    <property type="project" value="UniProtKB-EC"/>
</dbReference>
<dbReference type="InterPro" id="IPR016454">
    <property type="entry name" value="Cysteine_dSase"/>
</dbReference>
<dbReference type="InterPro" id="IPR000192">
    <property type="entry name" value="Aminotrans_V_dom"/>
</dbReference>
<evidence type="ECO:0000256" key="4">
    <source>
        <dbReference type="ARBA" id="ARBA00013558"/>
    </source>
</evidence>
<name>A0A5A7N5I5_9PROT</name>
<dbReference type="PANTHER" id="PTHR11601">
    <property type="entry name" value="CYSTEINE DESULFURYLASE FAMILY MEMBER"/>
    <property type="match status" value="1"/>
</dbReference>
<dbReference type="Pfam" id="PF00266">
    <property type="entry name" value="Aminotran_5"/>
    <property type="match status" value="1"/>
</dbReference>
<evidence type="ECO:0000256" key="9">
    <source>
        <dbReference type="ARBA" id="ARBA00023014"/>
    </source>
</evidence>
<evidence type="ECO:0000256" key="2">
    <source>
        <dbReference type="ARBA" id="ARBA00003120"/>
    </source>
</evidence>
<dbReference type="GO" id="GO:0051536">
    <property type="term" value="F:iron-sulfur cluster binding"/>
    <property type="evidence" value="ECO:0007669"/>
    <property type="project" value="UniProtKB-KW"/>
</dbReference>
<evidence type="ECO:0000259" key="11">
    <source>
        <dbReference type="Pfam" id="PF00266"/>
    </source>
</evidence>
<evidence type="ECO:0000313" key="12">
    <source>
        <dbReference type="EMBL" id="GER02915.1"/>
    </source>
</evidence>
<dbReference type="AlphaFoldDB" id="A0A5A7N5I5"/>
<keyword evidence="9" id="KW-0411">Iron-sulfur</keyword>
<accession>A0A5A7N5I5</accession>
<dbReference type="GO" id="GO:0046872">
    <property type="term" value="F:metal ion binding"/>
    <property type="evidence" value="ECO:0007669"/>
    <property type="project" value="UniProtKB-KW"/>
</dbReference>
<dbReference type="Gene3D" id="1.10.260.50">
    <property type="match status" value="1"/>
</dbReference>
<dbReference type="Proteomes" id="UP000324996">
    <property type="component" value="Unassembled WGS sequence"/>
</dbReference>
<dbReference type="Gene3D" id="3.90.1150.10">
    <property type="entry name" value="Aspartate Aminotransferase, domain 1"/>
    <property type="match status" value="1"/>
</dbReference>
<sequence>MKTTRHYLDHNATAPVLPEAREAALRAMLLVGNPSSVHHEGRAAKRLLEKARAEVATLISARPQDVIFTSGGTEANHLALRGLRLPKNADGAKDAAAFRPLIINATEHESVLAAASALDGRLDADGVTRNQMALCPVDQDGLIDFAALRQCLAEVSRPALVSIMLANNETGVIQPIAAIARIVHEAGGLLHCDAVQGLGRLPIDVGAADGPDCISFSGHKIGALKGVGCLWLRPALGLMPLITGGGQEQGRRSGTENFPAIASFGAAALHARQQLGAMKGIAALRSYLEQRLAEIAPEAEIYGRAVERIANTSAIRMPGLSAETQVMSFDLEGIAVSSGAACSSGKVRTSHVLKAMGATSQACGEVIRLSMGVQNTMEDIERFLVVWKKIYDRARSRRPMSMT</sequence>
<keyword evidence="6" id="KW-0479">Metal-binding</keyword>
<dbReference type="RefSeq" id="WP_042086198.1">
    <property type="nucleotide sequence ID" value="NZ_BKCN01000002.1"/>
</dbReference>
<dbReference type="PIRSF" id="PIRSF005572">
    <property type="entry name" value="NifS"/>
    <property type="match status" value="1"/>
</dbReference>
<comment type="similarity">
    <text evidence="3">Belongs to the class-V pyridoxal-phosphate-dependent aminotransferase family. NifS/IscS subfamily.</text>
</comment>
<dbReference type="PANTHER" id="PTHR11601:SF34">
    <property type="entry name" value="CYSTEINE DESULFURASE"/>
    <property type="match status" value="1"/>
</dbReference>
<keyword evidence="8" id="KW-0408">Iron</keyword>
<evidence type="ECO:0000256" key="6">
    <source>
        <dbReference type="ARBA" id="ARBA00022723"/>
    </source>
</evidence>
<keyword evidence="5" id="KW-0808">Transferase</keyword>
<evidence type="ECO:0000256" key="1">
    <source>
        <dbReference type="ARBA" id="ARBA00001933"/>
    </source>
</evidence>
<dbReference type="Gene3D" id="3.40.640.10">
    <property type="entry name" value="Type I PLP-dependent aspartate aminotransferase-like (Major domain)"/>
    <property type="match status" value="1"/>
</dbReference>
<protein>
    <recommendedName>
        <fullName evidence="4">Cysteine desulfurase</fullName>
    </recommendedName>
</protein>
<proteinExistence type="inferred from homology"/>
<keyword evidence="7" id="KW-0663">Pyridoxal phosphate</keyword>
<dbReference type="InterPro" id="IPR015421">
    <property type="entry name" value="PyrdxlP-dep_Trfase_major"/>
</dbReference>
<reference evidence="12 13" key="1">
    <citation type="submission" date="2019-09" db="EMBL/GenBank/DDBJ databases">
        <title>NBRP : Genome information of microbial organism related human and environment.</title>
        <authorList>
            <person name="Hattori M."/>
            <person name="Oshima K."/>
            <person name="Inaba H."/>
            <person name="Suda W."/>
            <person name="Sakamoto M."/>
            <person name="Iino T."/>
            <person name="Kitahara M."/>
            <person name="Oshida Y."/>
            <person name="Iida T."/>
            <person name="Kudo T."/>
            <person name="Itoh T."/>
            <person name="Ohkuma M."/>
        </authorList>
    </citation>
    <scope>NUCLEOTIDE SEQUENCE [LARGE SCALE GENOMIC DNA]</scope>
    <source>
        <strain evidence="12 13">Q-1</strain>
    </source>
</reference>
<evidence type="ECO:0000256" key="7">
    <source>
        <dbReference type="ARBA" id="ARBA00022898"/>
    </source>
</evidence>
<evidence type="ECO:0000256" key="10">
    <source>
        <dbReference type="ARBA" id="ARBA00050776"/>
    </source>
</evidence>
<comment type="caution">
    <text evidence="12">The sequence shown here is derived from an EMBL/GenBank/DDBJ whole genome shotgun (WGS) entry which is preliminary data.</text>
</comment>